<keyword evidence="8" id="KW-0449">Lipoprotein</keyword>
<dbReference type="InterPro" id="IPR045860">
    <property type="entry name" value="Snake_toxin-like_sf"/>
</dbReference>
<keyword evidence="7" id="KW-0325">Glycoprotein</keyword>
<comment type="subcellular location">
    <subcellularLocation>
        <location evidence="1">Cell membrane</location>
        <topology evidence="1">Lipid-anchor</topology>
        <topology evidence="1">GPI-anchor</topology>
    </subcellularLocation>
</comment>
<keyword evidence="6" id="KW-1015">Disulfide bond</keyword>
<dbReference type="CTD" id="966"/>
<dbReference type="PANTHER" id="PTHR10036:SF24">
    <property type="entry name" value="CD59 GLYCOPROTEIN"/>
    <property type="match status" value="1"/>
</dbReference>
<dbReference type="GO" id="GO:0005886">
    <property type="term" value="C:plasma membrane"/>
    <property type="evidence" value="ECO:0007669"/>
    <property type="project" value="UniProtKB-SubCell"/>
</dbReference>
<sequence length="129" mass="14279">MGSKGGFILLGLLLFLAVLCHSGHGLTCFSCMRPFYRCTTNQTCAVNYNTCLYVDAGINKYFQCWKKDDCKFDTLAKHFGEKELQYRCCQQDMCNKDPEGGNSKAAGKTALLEALLAAPLLATAWNLCL</sequence>
<dbReference type="OrthoDB" id="10011411at2759"/>
<dbReference type="Pfam" id="PF25152">
    <property type="entry name" value="CD59"/>
    <property type="match status" value="1"/>
</dbReference>
<evidence type="ECO:0000313" key="14">
    <source>
        <dbReference type="Proteomes" id="UP001652624"/>
    </source>
</evidence>
<protein>
    <recommendedName>
        <fullName evidence="10">MAC-inhibitory protein</fullName>
    </recommendedName>
    <alternativeName>
        <fullName evidence="11">Membrane attack complex inhibition factor</fullName>
    </alternativeName>
    <alternativeName>
        <fullName evidence="9">Protectin</fullName>
    </alternativeName>
</protein>
<feature type="chain" id="PRO_5010244808" description="MAC-inhibitory protein" evidence="12">
    <location>
        <begin position="26"/>
        <end position="129"/>
    </location>
</feature>
<organism evidence="14 15">
    <name type="scientific">Erinaceus europaeus</name>
    <name type="common">Western European hedgehog</name>
    <dbReference type="NCBI Taxonomy" id="9365"/>
    <lineage>
        <taxon>Eukaryota</taxon>
        <taxon>Metazoa</taxon>
        <taxon>Chordata</taxon>
        <taxon>Craniata</taxon>
        <taxon>Vertebrata</taxon>
        <taxon>Euteleostomi</taxon>
        <taxon>Mammalia</taxon>
        <taxon>Eutheria</taxon>
        <taxon>Laurasiatheria</taxon>
        <taxon>Eulipotyphla</taxon>
        <taxon>Erinaceidae</taxon>
        <taxon>Erinaceinae</taxon>
        <taxon>Erinaceus</taxon>
    </lineage>
</organism>
<dbReference type="AlphaFoldDB" id="A0A1S3W9A5"/>
<evidence type="ECO:0000256" key="4">
    <source>
        <dbReference type="ARBA" id="ARBA00022729"/>
    </source>
</evidence>
<dbReference type="GO" id="GO:0001971">
    <property type="term" value="P:negative regulation of activation of membrane attack complex"/>
    <property type="evidence" value="ECO:0007669"/>
    <property type="project" value="TreeGrafter"/>
</dbReference>
<keyword evidence="4 12" id="KW-0732">Signal</keyword>
<dbReference type="SMART" id="SM00134">
    <property type="entry name" value="LU"/>
    <property type="match status" value="1"/>
</dbReference>
<dbReference type="GO" id="GO:0098552">
    <property type="term" value="C:side of membrane"/>
    <property type="evidence" value="ECO:0007669"/>
    <property type="project" value="UniProtKB-KW"/>
</dbReference>
<keyword evidence="5" id="KW-0472">Membrane</keyword>
<proteinExistence type="predicted"/>
<evidence type="ECO:0000313" key="15">
    <source>
        <dbReference type="RefSeq" id="XP_016043038.1"/>
    </source>
</evidence>
<feature type="domain" description="UPAR/Ly6" evidence="13">
    <location>
        <begin position="26"/>
        <end position="107"/>
    </location>
</feature>
<dbReference type="GeneID" id="107522428"/>
<dbReference type="InterPro" id="IPR016054">
    <property type="entry name" value="LY6_UPA_recep-like"/>
</dbReference>
<accession>A0A1S3W9A5</accession>
<evidence type="ECO:0000256" key="11">
    <source>
        <dbReference type="ARBA" id="ARBA00031867"/>
    </source>
</evidence>
<comment type="subunit">
    <text evidence="2">Interacts with T-cell surface antigen CD2.</text>
</comment>
<evidence type="ECO:0000256" key="2">
    <source>
        <dbReference type="ARBA" id="ARBA00011481"/>
    </source>
</evidence>
<evidence type="ECO:0000256" key="8">
    <source>
        <dbReference type="ARBA" id="ARBA00023288"/>
    </source>
</evidence>
<reference evidence="15" key="1">
    <citation type="submission" date="2025-08" db="UniProtKB">
        <authorList>
            <consortium name="RefSeq"/>
        </authorList>
    </citation>
    <scope>IDENTIFICATION</scope>
</reference>
<gene>
    <name evidence="15" type="primary">CD59</name>
</gene>
<evidence type="ECO:0000256" key="3">
    <source>
        <dbReference type="ARBA" id="ARBA00022622"/>
    </source>
</evidence>
<dbReference type="PANTHER" id="PTHR10036">
    <property type="entry name" value="CD59 GLYCOPROTEIN"/>
    <property type="match status" value="1"/>
</dbReference>
<name>A0A1S3W9A5_ERIEU</name>
<dbReference type="InParanoid" id="A0A1S3W9A5"/>
<dbReference type="STRING" id="9365.ENSEEUP00000013643"/>
<dbReference type="CDD" id="cd23554">
    <property type="entry name" value="TFP_LU_ECD_CD59"/>
    <property type="match status" value="1"/>
</dbReference>
<evidence type="ECO:0000256" key="6">
    <source>
        <dbReference type="ARBA" id="ARBA00023157"/>
    </source>
</evidence>
<evidence type="ECO:0000256" key="1">
    <source>
        <dbReference type="ARBA" id="ARBA00004609"/>
    </source>
</evidence>
<evidence type="ECO:0000256" key="5">
    <source>
        <dbReference type="ARBA" id="ARBA00023136"/>
    </source>
</evidence>
<dbReference type="RefSeq" id="XP_016043038.1">
    <property type="nucleotide sequence ID" value="XM_016187552.2"/>
</dbReference>
<keyword evidence="14" id="KW-1185">Reference proteome</keyword>
<dbReference type="GO" id="GO:0001848">
    <property type="term" value="F:complement binding"/>
    <property type="evidence" value="ECO:0007669"/>
    <property type="project" value="TreeGrafter"/>
</dbReference>
<feature type="signal peptide" evidence="12">
    <location>
        <begin position="1"/>
        <end position="25"/>
    </location>
</feature>
<evidence type="ECO:0000256" key="7">
    <source>
        <dbReference type="ARBA" id="ARBA00023180"/>
    </source>
</evidence>
<dbReference type="SUPFAM" id="SSF57302">
    <property type="entry name" value="Snake toxin-like"/>
    <property type="match status" value="1"/>
</dbReference>
<dbReference type="Proteomes" id="UP001652624">
    <property type="component" value="Chromosome 17"/>
</dbReference>
<evidence type="ECO:0000256" key="10">
    <source>
        <dbReference type="ARBA" id="ARBA00031590"/>
    </source>
</evidence>
<evidence type="ECO:0000256" key="12">
    <source>
        <dbReference type="SAM" id="SignalP"/>
    </source>
</evidence>
<evidence type="ECO:0000259" key="13">
    <source>
        <dbReference type="SMART" id="SM00134"/>
    </source>
</evidence>
<keyword evidence="3" id="KW-0336">GPI-anchor</keyword>
<dbReference type="InterPro" id="IPR056949">
    <property type="entry name" value="CD59"/>
</dbReference>
<evidence type="ECO:0000256" key="9">
    <source>
        <dbReference type="ARBA" id="ARBA00029920"/>
    </source>
</evidence>
<dbReference type="Gene3D" id="2.10.60.10">
    <property type="entry name" value="CD59"/>
    <property type="match status" value="1"/>
</dbReference>
<dbReference type="FunCoup" id="A0A1S3W9A5">
    <property type="interactions" value="207"/>
</dbReference>